<gene>
    <name evidence="3" type="ORF">GCM10010994_21380</name>
</gene>
<sequence>MTCDDTEAAAAAVGADPPTRRRAPVWRERAVSIAVAGLIGSVVPAAAMLPPRFYEQARQNAVDVVVIRVAQVGAPPEPTGFGPCAVTGTVLRVERGTAHRAGERIVLQVPCARLGARAPIGPVLYQPIARLRAGRYARAYLDAHGLLTLSQYRILRRP</sequence>
<keyword evidence="2" id="KW-0812">Transmembrane</keyword>
<dbReference type="Proteomes" id="UP000637002">
    <property type="component" value="Unassembled WGS sequence"/>
</dbReference>
<keyword evidence="4" id="KW-1185">Reference proteome</keyword>
<dbReference type="AlphaFoldDB" id="A0A916U8I3"/>
<comment type="caution">
    <text evidence="3">The sequence shown here is derived from an EMBL/GenBank/DDBJ whole genome shotgun (WGS) entry which is preliminary data.</text>
</comment>
<reference evidence="3" key="2">
    <citation type="submission" date="2020-09" db="EMBL/GenBank/DDBJ databases">
        <authorList>
            <person name="Sun Q."/>
            <person name="Zhou Y."/>
        </authorList>
    </citation>
    <scope>NUCLEOTIDE SEQUENCE</scope>
    <source>
        <strain evidence="3">CGMCC 1.12919</strain>
    </source>
</reference>
<keyword evidence="2" id="KW-1133">Transmembrane helix</keyword>
<dbReference type="EMBL" id="BMGG01000003">
    <property type="protein sequence ID" value="GGC62514.1"/>
    <property type="molecule type" value="Genomic_DNA"/>
</dbReference>
<protein>
    <submittedName>
        <fullName evidence="3">Uncharacterized protein</fullName>
    </submittedName>
</protein>
<keyword evidence="2" id="KW-0472">Membrane</keyword>
<dbReference type="RefSeq" id="WP_188609124.1">
    <property type="nucleotide sequence ID" value="NZ_BMGG01000003.1"/>
</dbReference>
<evidence type="ECO:0000256" key="2">
    <source>
        <dbReference type="SAM" id="Phobius"/>
    </source>
</evidence>
<evidence type="ECO:0000256" key="1">
    <source>
        <dbReference type="SAM" id="MobiDB-lite"/>
    </source>
</evidence>
<name>A0A916U8I3_9HYPH</name>
<organism evidence="3 4">
    <name type="scientific">Chelatococcus reniformis</name>
    <dbReference type="NCBI Taxonomy" id="1494448"/>
    <lineage>
        <taxon>Bacteria</taxon>
        <taxon>Pseudomonadati</taxon>
        <taxon>Pseudomonadota</taxon>
        <taxon>Alphaproteobacteria</taxon>
        <taxon>Hyphomicrobiales</taxon>
        <taxon>Chelatococcaceae</taxon>
        <taxon>Chelatococcus</taxon>
    </lineage>
</organism>
<feature type="transmembrane region" description="Helical" evidence="2">
    <location>
        <begin position="30"/>
        <end position="49"/>
    </location>
</feature>
<evidence type="ECO:0000313" key="4">
    <source>
        <dbReference type="Proteomes" id="UP000637002"/>
    </source>
</evidence>
<feature type="region of interest" description="Disordered" evidence="1">
    <location>
        <begin position="1"/>
        <end position="21"/>
    </location>
</feature>
<reference evidence="3" key="1">
    <citation type="journal article" date="2014" name="Int. J. Syst. Evol. Microbiol.">
        <title>Complete genome sequence of Corynebacterium casei LMG S-19264T (=DSM 44701T), isolated from a smear-ripened cheese.</title>
        <authorList>
            <consortium name="US DOE Joint Genome Institute (JGI-PGF)"/>
            <person name="Walter F."/>
            <person name="Albersmeier A."/>
            <person name="Kalinowski J."/>
            <person name="Ruckert C."/>
        </authorList>
    </citation>
    <scope>NUCLEOTIDE SEQUENCE</scope>
    <source>
        <strain evidence="3">CGMCC 1.12919</strain>
    </source>
</reference>
<proteinExistence type="predicted"/>
<evidence type="ECO:0000313" key="3">
    <source>
        <dbReference type="EMBL" id="GGC62514.1"/>
    </source>
</evidence>
<accession>A0A916U8I3</accession>